<dbReference type="KEGG" id="mlut:JET14_17515"/>
<dbReference type="InterPro" id="IPR036709">
    <property type="entry name" value="Autotransporte_beta_dom_sf"/>
</dbReference>
<dbReference type="PROSITE" id="PS51208">
    <property type="entry name" value="AUTOTRANSPORTER"/>
    <property type="match status" value="1"/>
</dbReference>
<dbReference type="SMART" id="SM00869">
    <property type="entry name" value="Autotransporter"/>
    <property type="match status" value="1"/>
</dbReference>
<evidence type="ECO:0000313" key="4">
    <source>
        <dbReference type="Proteomes" id="UP000596083"/>
    </source>
</evidence>
<dbReference type="NCBIfam" id="TIGR02601">
    <property type="entry name" value="autotrns_rpt"/>
    <property type="match status" value="2"/>
</dbReference>
<dbReference type="InterPro" id="IPR005546">
    <property type="entry name" value="Autotransporte_beta"/>
</dbReference>
<dbReference type="Gene3D" id="2.40.128.130">
    <property type="entry name" value="Autotransporter beta-domain"/>
    <property type="match status" value="1"/>
</dbReference>
<gene>
    <name evidence="3" type="ORF">JET14_17515</name>
</gene>
<dbReference type="InterPro" id="IPR013425">
    <property type="entry name" value="Autotrns_rpt"/>
</dbReference>
<dbReference type="EMBL" id="CP066786">
    <property type="protein sequence ID" value="QQM30063.1"/>
    <property type="molecule type" value="Genomic_DNA"/>
</dbReference>
<sequence length="1220" mass="124067">MPLFSTTGDFVATLGGVITVNTVGGTALPIGTQYALLSYVGNRPALDLLTFATPNATYSLADPNNNTIWLVVGNPPDEFWNPDQNEAPNLLGGDGSWTATGGLAWSDDANGTNHHAWVSGGVAHFIERPGTVAVGTGTPILVSGMEFDIGPYSFTGGALTLTSAAGGPVKIDVTDASATVTMGVELAELAAGTQVEKDGPGTLELTAVSSYTGQTSISAGTLILSGATMPLQGAIDVANVAGAALAVNATQTMTFGTSNVLTSGGSRARFNIQAGTVAFNSQSPGFSGITTVSNGATLTGTGELGGTVLVQQNATLEAPLPTQPTLTAGTTSLFLQPGANLAVTLNATPPAPGTAAPIATGILSTGTNRLMVTVQGGGNLADGTYPLIDYATTYNGDPSMIDVSSVPVNNNTYHRAIAASTAGGSGTLVLAVGPDAYSYWNGVHQQPTMPPTPNGAGGPGTWNADMTNWTNPRGDATGPWAQGGYAIFATTGGAVDVDSRAAVTEFIKVAGMEFNADGYSLRPQAGTDSLVLMAFPGTNAASITVGQDAMNNPYTATIGVALQGTVGLTKNGPGTLGLTTANSYQGDTLVNEGTLEVTDAGAVPGDISISQTATWNWAVTGNQSFDGVISSIGAGGGGTFNVNAGINGSLQLTAANTFTGVTNVPQNVTLNVTGPAGSPGTAALLGTINVMRGGTLQGYGALGDVHIHTGGKYVFGVPVGNNLPPATTLTAQSLAMDDGSTFVVGADFSTNSVGMLTVANEVHLDTGTIYGQISHTKADPDLSALPIYYPVIQAPQGSTYNAAFQANGSTFEYSLKLVERAGNPGILYLEVGPAGVMELCAALPSEACGVVSSIRSLAGQEKFWALRNIRIDEAEEVLPQLSGDVYASSDAAMVAGSRYLRNATGEQVRGSLGGVSTGAGISAVSNYAAEPSPVATPFGAFEEDNGGIGVWAAGYGAWSSMDGSGVAAKMTDSVGGFFLGADAAAFGSMRFGAVAGFGQSTYKVDAHNAKGTSDDYTFGLYGGGEWGGFGVDFGTAYTWHSVSTNRSVYASTFTDHLSGSYDAGTFQVYGGLGYGFDVTDSFTLEPYADAAYINQHSDAFTETGGIAALSYQSQTMNTGFTTVGLRGAWEFDIGGYQNRLSASAGWRHGFGDLDPQAAFTFAGSDPFGVTGTPLAEDQAVLSIGWDTQFSDTVSVGVNYTGQFAGGNRSQNVTAKLNIRF</sequence>
<name>A0A7T7KL05_9HYPH</name>
<dbReference type="PANTHER" id="PTHR35037:SF3">
    <property type="entry name" value="C-TERMINAL REGION OF AIDA-LIKE PROTEIN"/>
    <property type="match status" value="1"/>
</dbReference>
<dbReference type="PANTHER" id="PTHR35037">
    <property type="entry name" value="C-TERMINAL REGION OF AIDA-LIKE PROTEIN"/>
    <property type="match status" value="1"/>
</dbReference>
<evidence type="ECO:0000259" key="2">
    <source>
        <dbReference type="PROSITE" id="PS51208"/>
    </source>
</evidence>
<proteinExistence type="predicted"/>
<evidence type="ECO:0000256" key="1">
    <source>
        <dbReference type="ARBA" id="ARBA00022729"/>
    </source>
</evidence>
<accession>A0A7T7KL05</accession>
<dbReference type="InterPro" id="IPR051551">
    <property type="entry name" value="Autotransporter_adhesion"/>
</dbReference>
<dbReference type="InterPro" id="IPR006315">
    <property type="entry name" value="OM_autotransptr_brl_dom"/>
</dbReference>
<evidence type="ECO:0000313" key="3">
    <source>
        <dbReference type="EMBL" id="QQM30063.1"/>
    </source>
</evidence>
<dbReference type="Pfam" id="PF03797">
    <property type="entry name" value="Autotransporter"/>
    <property type="match status" value="1"/>
</dbReference>
<reference evidence="3 4" key="1">
    <citation type="submission" date="2020-12" db="EMBL/GenBank/DDBJ databases">
        <authorList>
            <person name="Zheng R.K."/>
            <person name="Sun C.M."/>
        </authorList>
    </citation>
    <scope>NUCLEOTIDE SEQUENCE [LARGE SCALE GENOMIC DNA]</scope>
    <source>
        <strain evidence="3 4">ZRK001</strain>
    </source>
</reference>
<dbReference type="Pfam" id="PF12951">
    <property type="entry name" value="PATR"/>
    <property type="match status" value="3"/>
</dbReference>
<feature type="domain" description="Autotransporter" evidence="2">
    <location>
        <begin position="943"/>
        <end position="1220"/>
    </location>
</feature>
<keyword evidence="1" id="KW-0732">Signal</keyword>
<dbReference type="Proteomes" id="UP000596083">
    <property type="component" value="Chromosome"/>
</dbReference>
<protein>
    <submittedName>
        <fullName evidence="3">Autotransporter domain-containing protein</fullName>
    </submittedName>
</protein>
<dbReference type="SUPFAM" id="SSF103515">
    <property type="entry name" value="Autotransporter"/>
    <property type="match status" value="1"/>
</dbReference>
<dbReference type="NCBIfam" id="TIGR01414">
    <property type="entry name" value="autotrans_barl"/>
    <property type="match status" value="1"/>
</dbReference>
<organism evidence="3 4">
    <name type="scientific">Martelella lutilitoris</name>
    <dbReference type="NCBI Taxonomy" id="2583532"/>
    <lineage>
        <taxon>Bacteria</taxon>
        <taxon>Pseudomonadati</taxon>
        <taxon>Pseudomonadota</taxon>
        <taxon>Alphaproteobacteria</taxon>
        <taxon>Hyphomicrobiales</taxon>
        <taxon>Aurantimonadaceae</taxon>
        <taxon>Martelella</taxon>
    </lineage>
</organism>
<dbReference type="GO" id="GO:0019867">
    <property type="term" value="C:outer membrane"/>
    <property type="evidence" value="ECO:0007669"/>
    <property type="project" value="InterPro"/>
</dbReference>
<dbReference type="AlphaFoldDB" id="A0A7T7KL05"/>